<dbReference type="RefSeq" id="WP_077121289.1">
    <property type="nucleotide sequence ID" value="NZ_FMUE01000008.1"/>
</dbReference>
<feature type="compositionally biased region" description="Low complexity" evidence="1">
    <location>
        <begin position="46"/>
        <end position="57"/>
    </location>
</feature>
<feature type="compositionally biased region" description="Basic and acidic residues" evidence="1">
    <location>
        <begin position="111"/>
        <end position="122"/>
    </location>
</feature>
<name>A0A1R3U2W3_9HYPH</name>
<evidence type="ECO:0000313" key="3">
    <source>
        <dbReference type="Proteomes" id="UP000187891"/>
    </source>
</evidence>
<gene>
    <name evidence="2" type="ORF">DSM25559_3332</name>
</gene>
<dbReference type="Gene3D" id="1.10.287.1490">
    <property type="match status" value="1"/>
</dbReference>
<dbReference type="AlphaFoldDB" id="A0A1R3U2W3"/>
<feature type="compositionally biased region" description="Basic and acidic residues" evidence="1">
    <location>
        <begin position="21"/>
        <end position="36"/>
    </location>
</feature>
<accession>A0A1R3U2W3</accession>
<organism evidence="2 3">
    <name type="scientific">Agrobacterium rosae</name>
    <dbReference type="NCBI Taxonomy" id="1972867"/>
    <lineage>
        <taxon>Bacteria</taxon>
        <taxon>Pseudomonadati</taxon>
        <taxon>Pseudomonadota</taxon>
        <taxon>Alphaproteobacteria</taxon>
        <taxon>Hyphomicrobiales</taxon>
        <taxon>Rhizobiaceae</taxon>
        <taxon>Rhizobium/Agrobacterium group</taxon>
        <taxon>Agrobacterium</taxon>
    </lineage>
</organism>
<feature type="compositionally biased region" description="Polar residues" evidence="1">
    <location>
        <begin position="135"/>
        <end position="145"/>
    </location>
</feature>
<feature type="compositionally biased region" description="Basic residues" evidence="1">
    <location>
        <begin position="1"/>
        <end position="11"/>
    </location>
</feature>
<proteinExistence type="predicted"/>
<feature type="compositionally biased region" description="Basic and acidic residues" evidence="1">
    <location>
        <begin position="60"/>
        <end position="73"/>
    </location>
</feature>
<feature type="compositionally biased region" description="Basic and acidic residues" evidence="1">
    <location>
        <begin position="81"/>
        <end position="90"/>
    </location>
</feature>
<feature type="region of interest" description="Disordered" evidence="1">
    <location>
        <begin position="1"/>
        <end position="153"/>
    </location>
</feature>
<evidence type="ECO:0000313" key="2">
    <source>
        <dbReference type="EMBL" id="SCX29396.1"/>
    </source>
</evidence>
<protein>
    <submittedName>
        <fullName evidence="2">Mitochondrial inner membrane protein</fullName>
    </submittedName>
</protein>
<sequence length="454" mass="47287">MVSGKPPRHSKSNAEPVTIDLDAKDVKEVGKEKDTASVEDATTAKPEQSTPPEQPSSVEAPKENPRPIWDEPVKTPIEPESNVHKTDGVKAEAATGQGPAKASTVPPFKAETPKPDQPKSELPKTGPTKPADAKTFTTAATPSKSATDDKAGNSGLLAAGIVGGLIALLAAGSMQYAGYLPPFTGNGTSSYELTALKTQVSGLREQIANAPQTTADTSALETRIAALESSAASGGGDVANKLTALESTLSTLQSEKAAQDSANADLTRRLSEAETKINEPRDDIEVARAIASAGLKAAIDRGGPFLTELDTLSKVTPDEPAVQSLRPFANTGVPSRAELTRNFPDVANAMLDSLNQSDPNQGVFDRLTESALSLVKVRPVGNVEGEGADAKIARIEDKLRNGDLKGAALEWDGLPETAKAASADFKKSLDARVQVEDLVNGTLTRAITSTGQKG</sequence>
<dbReference type="EMBL" id="FMUE01000008">
    <property type="protein sequence ID" value="SCX29396.1"/>
    <property type="molecule type" value="Genomic_DNA"/>
</dbReference>
<reference evidence="3" key="1">
    <citation type="submission" date="2016-10" db="EMBL/GenBank/DDBJ databases">
        <authorList>
            <person name="Wibberg D."/>
        </authorList>
    </citation>
    <scope>NUCLEOTIDE SEQUENCE [LARGE SCALE GENOMIC DNA]</scope>
</reference>
<evidence type="ECO:0000256" key="1">
    <source>
        <dbReference type="SAM" id="MobiDB-lite"/>
    </source>
</evidence>
<dbReference type="Proteomes" id="UP000187891">
    <property type="component" value="Unassembled WGS sequence"/>
</dbReference>
<dbReference type="STRING" id="1907666.DSM25559_3332"/>